<feature type="transmembrane region" description="Helical" evidence="3">
    <location>
        <begin position="29"/>
        <end position="46"/>
    </location>
</feature>
<organism evidence="4">
    <name type="scientific">Trypanosoma congolense (strain IL3000)</name>
    <dbReference type="NCBI Taxonomy" id="1068625"/>
    <lineage>
        <taxon>Eukaryota</taxon>
        <taxon>Discoba</taxon>
        <taxon>Euglenozoa</taxon>
        <taxon>Kinetoplastea</taxon>
        <taxon>Metakinetoplastina</taxon>
        <taxon>Trypanosomatida</taxon>
        <taxon>Trypanosomatidae</taxon>
        <taxon>Trypanosoma</taxon>
        <taxon>Nannomonas</taxon>
    </lineage>
</organism>
<dbReference type="SFLD" id="SFLDS00005">
    <property type="entry name" value="Isoprenoid_Synthase_Type_I"/>
    <property type="match status" value="1"/>
</dbReference>
<dbReference type="EMBL" id="HE575323">
    <property type="protein sequence ID" value="CCC94489.1"/>
    <property type="molecule type" value="Genomic_DNA"/>
</dbReference>
<evidence type="ECO:0000256" key="3">
    <source>
        <dbReference type="SAM" id="Phobius"/>
    </source>
</evidence>
<dbReference type="Gene3D" id="1.10.600.10">
    <property type="entry name" value="Farnesyl Diphosphate Synthase"/>
    <property type="match status" value="1"/>
</dbReference>
<dbReference type="PANTHER" id="PTHR12001:SF44">
    <property type="entry name" value="GERANYLGERANYL PYROPHOSPHATE SYNTHASE"/>
    <property type="match status" value="1"/>
</dbReference>
<protein>
    <submittedName>
        <fullName evidence="4">Uncharacterized protein TCIL3000_10_12710</fullName>
    </submittedName>
</protein>
<dbReference type="InterPro" id="IPR000092">
    <property type="entry name" value="Polyprenyl_synt"/>
</dbReference>
<dbReference type="SUPFAM" id="SSF48576">
    <property type="entry name" value="Terpenoid synthases"/>
    <property type="match status" value="1"/>
</dbReference>
<dbReference type="PANTHER" id="PTHR12001">
    <property type="entry name" value="GERANYLGERANYL PYROPHOSPHATE SYNTHASE"/>
    <property type="match status" value="1"/>
</dbReference>
<dbReference type="Pfam" id="PF00348">
    <property type="entry name" value="polyprenyl_synt"/>
    <property type="match status" value="1"/>
</dbReference>
<dbReference type="GO" id="GO:0046872">
    <property type="term" value="F:metal ion binding"/>
    <property type="evidence" value="ECO:0007669"/>
    <property type="project" value="UniProtKB-KW"/>
</dbReference>
<dbReference type="CDD" id="cd00685">
    <property type="entry name" value="Trans_IPPS_HT"/>
    <property type="match status" value="1"/>
</dbReference>
<dbReference type="VEuPathDB" id="TriTrypDB:TcIL3000_10_12710"/>
<dbReference type="InterPro" id="IPR033749">
    <property type="entry name" value="Polyprenyl_synt_CS"/>
</dbReference>
<name>G0UYM2_TRYCI</name>
<evidence type="ECO:0000256" key="1">
    <source>
        <dbReference type="ARBA" id="ARBA00022723"/>
    </source>
</evidence>
<gene>
    <name evidence="4" type="ORF">TCIL3000_10_12710</name>
</gene>
<dbReference type="AlphaFoldDB" id="G0UYM2"/>
<dbReference type="Pfam" id="PF17186">
    <property type="entry name" value="Lipocalin_9"/>
    <property type="match status" value="1"/>
</dbReference>
<feature type="transmembrane region" description="Helical" evidence="3">
    <location>
        <begin position="5"/>
        <end position="23"/>
    </location>
</feature>
<dbReference type="PROSITE" id="PS00723">
    <property type="entry name" value="POLYPRENYL_SYNTHASE_1"/>
    <property type="match status" value="1"/>
</dbReference>
<sequence>MRIYIYLSVYLSIYLSIYIYIYSISNCCYILFFCLSVIDYTVIQILKPKRKLPRVMDGDGVLVAGYYNGSQGLLFPDYSDKVLPSTMDLPRKLTPIQWWYFNAHLYDSEENKEFAFFSSFSRECRNCPVEAPICSDACSWALIDVCGEKYHNASLVDSNTIDSIIEKIESSFEKGLQIFDPEAVVLDMVRKGRLPRFDKVMKSCPVYDTRSFKINYDNECFVEGFGEKNSRRYVVRHYCPKRSISVELTFSVVEDPISYDDRGPYGRMFHYYFPSMNVEGQIEVGGRILKVQGNGWYNRKYVEAADVMKQCALDSWAWFTLRLSDGCQLSVFEMVNSVSNQREAVAILTSNGTVRHKCRDVTIKETSIWTSLSSFVIYPVGFTIDIPSMELSIDINSVFAHQEFNTILSLGGFYVGLVKGGGTHLNNAVSVTGFHARKSGGSMTSMPCALKNFGQFVNKKLAELYPLNVRDEWITSNMLGTFKPGNGITAMDICDSLFRPIRSVIDRGGKSWRSMVFVAACNALSTTYFDSMNHIAIAELIHIGSLVIDDVEDGSAVRRGGKAVHIDYGIPTAINAGTACYFMAITHSCVKALPPQKSNQIYEIYFDMMKKGHVGQGLDIRGIGHLIPDAVRTGDVELVIGAMRFIHECKTGALASAMCRIACVLCDASVEVTAAMEKFGLGIGLAFQIIDDALNVKGFAGDMKEAGEDIREGKVTYPVAKALGKLDLLKRRRLWDILQERSSDVEKIGEAINLLNSVRAVDDSLEDARKIVNDSWSFLDPLIEDSIPKAMMRAFSLFLTERNC</sequence>
<dbReference type="Gene3D" id="2.40.370.10">
    <property type="entry name" value="AttH-like domain"/>
    <property type="match status" value="2"/>
</dbReference>
<keyword evidence="1" id="KW-0479">Metal-binding</keyword>
<keyword evidence="2" id="KW-0460">Magnesium</keyword>
<evidence type="ECO:0000256" key="2">
    <source>
        <dbReference type="ARBA" id="ARBA00022842"/>
    </source>
</evidence>
<keyword evidence="3" id="KW-1133">Transmembrane helix</keyword>
<reference evidence="4" key="1">
    <citation type="journal article" date="2012" name="Proc. Natl. Acad. Sci. U.S.A.">
        <title>Antigenic diversity is generated by distinct evolutionary mechanisms in African trypanosome species.</title>
        <authorList>
            <person name="Jackson A.P."/>
            <person name="Berry A."/>
            <person name="Aslett M."/>
            <person name="Allison H.C."/>
            <person name="Burton P."/>
            <person name="Vavrova-Anderson J."/>
            <person name="Brown R."/>
            <person name="Browne H."/>
            <person name="Corton N."/>
            <person name="Hauser H."/>
            <person name="Gamble J."/>
            <person name="Gilderthorp R."/>
            <person name="Marcello L."/>
            <person name="McQuillan J."/>
            <person name="Otto T.D."/>
            <person name="Quail M.A."/>
            <person name="Sanders M.J."/>
            <person name="van Tonder A."/>
            <person name="Ginger M.L."/>
            <person name="Field M.C."/>
            <person name="Barry J.D."/>
            <person name="Hertz-Fowler C."/>
            <person name="Berriman M."/>
        </authorList>
    </citation>
    <scope>NUCLEOTIDE SEQUENCE</scope>
    <source>
        <strain evidence="4">IL3000</strain>
    </source>
</reference>
<keyword evidence="3" id="KW-0472">Membrane</keyword>
<evidence type="ECO:0000313" key="4">
    <source>
        <dbReference type="EMBL" id="CCC94489.1"/>
    </source>
</evidence>
<proteinExistence type="predicted"/>
<accession>G0UYM2</accession>
<dbReference type="GO" id="GO:0008299">
    <property type="term" value="P:isoprenoid biosynthetic process"/>
    <property type="evidence" value="ECO:0007669"/>
    <property type="project" value="InterPro"/>
</dbReference>
<dbReference type="SUPFAM" id="SSF159245">
    <property type="entry name" value="AttH-like"/>
    <property type="match status" value="1"/>
</dbReference>
<keyword evidence="3" id="KW-0812">Transmembrane</keyword>
<dbReference type="InterPro" id="IPR023374">
    <property type="entry name" value="AttH-like_dom_sf"/>
</dbReference>
<dbReference type="GO" id="GO:0004659">
    <property type="term" value="F:prenyltransferase activity"/>
    <property type="evidence" value="ECO:0007669"/>
    <property type="project" value="InterPro"/>
</dbReference>
<dbReference type="InterPro" id="IPR008949">
    <property type="entry name" value="Isoprenoid_synthase_dom_sf"/>
</dbReference>